<protein>
    <submittedName>
        <fullName evidence="1">Uncharacterized protein</fullName>
    </submittedName>
</protein>
<sequence length="43" mass="4778">MVIPLTHHKNGVFTKLKVVGISAGMRETARRGRQALSPFAWKS</sequence>
<gene>
    <name evidence="1" type="ORF">CUS_5268</name>
</gene>
<accession>E9SF56</accession>
<comment type="caution">
    <text evidence="1">The sequence shown here is derived from an EMBL/GenBank/DDBJ whole genome shotgun (WGS) entry which is preliminary data.</text>
</comment>
<dbReference type="EMBL" id="ADKM02000112">
    <property type="protein sequence ID" value="EGC02055.1"/>
    <property type="molecule type" value="Genomic_DNA"/>
</dbReference>
<reference evidence="1 2" key="1">
    <citation type="submission" date="2011-02" db="EMBL/GenBank/DDBJ databases">
        <authorList>
            <person name="Nelson K.E."/>
            <person name="Sutton G."/>
            <person name="Torralba M."/>
            <person name="Durkin S."/>
            <person name="Harkins D."/>
            <person name="Montgomery R."/>
            <person name="Ziemer C."/>
            <person name="Klaassens E."/>
            <person name="Ocuiv P."/>
            <person name="Morrison M."/>
        </authorList>
    </citation>
    <scope>NUCLEOTIDE SEQUENCE [LARGE SCALE GENOMIC DNA]</scope>
    <source>
        <strain evidence="1 2">8</strain>
    </source>
</reference>
<evidence type="ECO:0000313" key="1">
    <source>
        <dbReference type="EMBL" id="EGC02055.1"/>
    </source>
</evidence>
<dbReference type="AlphaFoldDB" id="E9SF56"/>
<name>E9SF56_RUMAL</name>
<evidence type="ECO:0000313" key="2">
    <source>
        <dbReference type="Proteomes" id="UP000004259"/>
    </source>
</evidence>
<dbReference type="Proteomes" id="UP000004259">
    <property type="component" value="Unassembled WGS sequence"/>
</dbReference>
<organism evidence="1 2">
    <name type="scientific">Ruminococcus albus 8</name>
    <dbReference type="NCBI Taxonomy" id="246199"/>
    <lineage>
        <taxon>Bacteria</taxon>
        <taxon>Bacillati</taxon>
        <taxon>Bacillota</taxon>
        <taxon>Clostridia</taxon>
        <taxon>Eubacteriales</taxon>
        <taxon>Oscillospiraceae</taxon>
        <taxon>Ruminococcus</taxon>
    </lineage>
</organism>
<proteinExistence type="predicted"/>
<keyword evidence="2" id="KW-1185">Reference proteome</keyword>
<dbReference type="STRING" id="246199.CUS_5268"/>